<sequence length="92" mass="9381">MLAGIRASGGIGGGRLKKVDPSQKRDRSAALVPGNVTSPGEGGASPAPTGGDTGLAGALQAALNKRKTRVSQSDDEDDDDDWDEPPKPKSKK</sequence>
<feature type="compositionally biased region" description="Acidic residues" evidence="1">
    <location>
        <begin position="73"/>
        <end position="83"/>
    </location>
</feature>
<feature type="compositionally biased region" description="Basic and acidic residues" evidence="1">
    <location>
        <begin position="17"/>
        <end position="28"/>
    </location>
</feature>
<gene>
    <name evidence="2" type="ORF">GP486_006153</name>
</gene>
<evidence type="ECO:0000313" key="2">
    <source>
        <dbReference type="EMBL" id="KAH0555900.1"/>
    </source>
</evidence>
<keyword evidence="3" id="KW-1185">Reference proteome</keyword>
<evidence type="ECO:0000256" key="1">
    <source>
        <dbReference type="SAM" id="MobiDB-lite"/>
    </source>
</evidence>
<evidence type="ECO:0008006" key="4">
    <source>
        <dbReference type="Google" id="ProtNLM"/>
    </source>
</evidence>
<reference evidence="2" key="1">
    <citation type="submission" date="2021-03" db="EMBL/GenBank/DDBJ databases">
        <title>Comparative genomics and phylogenomic investigation of the class Geoglossomycetes provide insights into ecological specialization and systematics.</title>
        <authorList>
            <person name="Melie T."/>
            <person name="Pirro S."/>
            <person name="Miller A.N."/>
            <person name="Quandt A."/>
        </authorList>
    </citation>
    <scope>NUCLEOTIDE SEQUENCE</scope>
    <source>
        <strain evidence="2">CAQ_001_2017</strain>
    </source>
</reference>
<protein>
    <recommendedName>
        <fullName evidence="4">WH2 domain-containing protein</fullName>
    </recommendedName>
</protein>
<accession>A0A9P8RKZ3</accession>
<dbReference type="Proteomes" id="UP000750711">
    <property type="component" value="Unassembled WGS sequence"/>
</dbReference>
<name>A0A9P8RKZ3_9PEZI</name>
<feature type="region of interest" description="Disordered" evidence="1">
    <location>
        <begin position="1"/>
        <end position="92"/>
    </location>
</feature>
<organism evidence="2 3">
    <name type="scientific">Trichoglossum hirsutum</name>
    <dbReference type="NCBI Taxonomy" id="265104"/>
    <lineage>
        <taxon>Eukaryota</taxon>
        <taxon>Fungi</taxon>
        <taxon>Dikarya</taxon>
        <taxon>Ascomycota</taxon>
        <taxon>Pezizomycotina</taxon>
        <taxon>Geoglossomycetes</taxon>
        <taxon>Geoglossales</taxon>
        <taxon>Geoglossaceae</taxon>
        <taxon>Trichoglossum</taxon>
    </lineage>
</organism>
<dbReference type="EMBL" id="JAGHQM010001308">
    <property type="protein sequence ID" value="KAH0555900.1"/>
    <property type="molecule type" value="Genomic_DNA"/>
</dbReference>
<proteinExistence type="predicted"/>
<dbReference type="AlphaFoldDB" id="A0A9P8RKZ3"/>
<evidence type="ECO:0000313" key="3">
    <source>
        <dbReference type="Proteomes" id="UP000750711"/>
    </source>
</evidence>
<comment type="caution">
    <text evidence="2">The sequence shown here is derived from an EMBL/GenBank/DDBJ whole genome shotgun (WGS) entry which is preliminary data.</text>
</comment>